<reference evidence="2 3" key="1">
    <citation type="submission" date="2023-01" db="EMBL/GenBank/DDBJ databases">
        <title>Psychroserpens ponticola sp. nov., isolated from seawater.</title>
        <authorList>
            <person name="Kristyanto S."/>
            <person name="Jung J."/>
            <person name="Kim J.M."/>
            <person name="Jeon C.O."/>
        </authorList>
    </citation>
    <scope>NUCLEOTIDE SEQUENCE [LARGE SCALE GENOMIC DNA]</scope>
    <source>
        <strain evidence="2 3">MSW6</strain>
    </source>
</reference>
<protein>
    <recommendedName>
        <fullName evidence="4">FUSC family protein</fullName>
    </recommendedName>
</protein>
<keyword evidence="3" id="KW-1185">Reference proteome</keyword>
<accession>A0ABY7RXH0</accession>
<evidence type="ECO:0000313" key="2">
    <source>
        <dbReference type="EMBL" id="WCO01728.1"/>
    </source>
</evidence>
<keyword evidence="1" id="KW-0472">Membrane</keyword>
<organism evidence="2 3">
    <name type="scientific">Psychroserpens ponticola</name>
    <dbReference type="NCBI Taxonomy" id="2932268"/>
    <lineage>
        <taxon>Bacteria</taxon>
        <taxon>Pseudomonadati</taxon>
        <taxon>Bacteroidota</taxon>
        <taxon>Flavobacteriia</taxon>
        <taxon>Flavobacteriales</taxon>
        <taxon>Flavobacteriaceae</taxon>
        <taxon>Psychroserpens</taxon>
    </lineage>
</organism>
<feature type="transmembrane region" description="Helical" evidence="1">
    <location>
        <begin position="93"/>
        <end position="113"/>
    </location>
</feature>
<evidence type="ECO:0008006" key="4">
    <source>
        <dbReference type="Google" id="ProtNLM"/>
    </source>
</evidence>
<name>A0ABY7RXH0_9FLAO</name>
<dbReference type="Proteomes" id="UP001202717">
    <property type="component" value="Chromosome"/>
</dbReference>
<sequence length="122" mass="14231">MNLKLFKLLFQWDREKLTKISRFIQDLFKEVNEEMAKFFNEKGFLKIIVLLLLPYIIYRFYPDSIPYSLVALVVFLGFLKIKLGESSKISRVIIIFGGVALGAIIISSIWLLLIKPILMLFN</sequence>
<dbReference type="EMBL" id="CP116221">
    <property type="protein sequence ID" value="WCO01728.1"/>
    <property type="molecule type" value="Genomic_DNA"/>
</dbReference>
<keyword evidence="1" id="KW-0812">Transmembrane</keyword>
<feature type="transmembrane region" description="Helical" evidence="1">
    <location>
        <begin position="64"/>
        <end position="81"/>
    </location>
</feature>
<keyword evidence="1" id="KW-1133">Transmembrane helix</keyword>
<proteinExistence type="predicted"/>
<evidence type="ECO:0000313" key="3">
    <source>
        <dbReference type="Proteomes" id="UP001202717"/>
    </source>
</evidence>
<evidence type="ECO:0000256" key="1">
    <source>
        <dbReference type="SAM" id="Phobius"/>
    </source>
</evidence>
<gene>
    <name evidence="2" type="ORF">MUN68_016915</name>
</gene>
<dbReference type="RefSeq" id="WP_249992723.1">
    <property type="nucleotide sequence ID" value="NZ_CP116221.1"/>
</dbReference>